<evidence type="ECO:0000256" key="2">
    <source>
        <dbReference type="ARBA" id="ARBA00022840"/>
    </source>
</evidence>
<dbReference type="Gene3D" id="3.40.50.300">
    <property type="entry name" value="P-loop containing nucleotide triphosphate hydrolases"/>
    <property type="match status" value="1"/>
</dbReference>
<keyword evidence="4" id="KW-0378">Hydrolase</keyword>
<dbReference type="GO" id="GO:0009378">
    <property type="term" value="F:four-way junction helicase activity"/>
    <property type="evidence" value="ECO:0007669"/>
    <property type="project" value="InterPro"/>
</dbReference>
<keyword evidence="4" id="KW-0347">Helicase</keyword>
<dbReference type="InterPro" id="IPR008824">
    <property type="entry name" value="RuvB-like_N"/>
</dbReference>
<dbReference type="NCBIfam" id="NF000868">
    <property type="entry name" value="PRK00080.1"/>
    <property type="match status" value="1"/>
</dbReference>
<dbReference type="Gene3D" id="1.10.8.60">
    <property type="match status" value="1"/>
</dbReference>
<evidence type="ECO:0000256" key="1">
    <source>
        <dbReference type="ARBA" id="ARBA00022741"/>
    </source>
</evidence>
<dbReference type="Proteomes" id="UP000177801">
    <property type="component" value="Unassembled WGS sequence"/>
</dbReference>
<dbReference type="CDD" id="cd00009">
    <property type="entry name" value="AAA"/>
    <property type="match status" value="1"/>
</dbReference>
<dbReference type="PANTHER" id="PTHR42848:SF1">
    <property type="entry name" value="HOLLIDAY JUNCTION BRANCH MIGRATION COMPLEX SUBUNIT RUVB"/>
    <property type="match status" value="1"/>
</dbReference>
<evidence type="ECO:0000313" key="4">
    <source>
        <dbReference type="EMBL" id="OGY61957.1"/>
    </source>
</evidence>
<name>A0A1G1ZDV4_9BACT</name>
<dbReference type="PANTHER" id="PTHR42848">
    <property type="match status" value="1"/>
</dbReference>
<keyword evidence="2" id="KW-0067">ATP-binding</keyword>
<feature type="non-terminal residue" evidence="4">
    <location>
        <position position="231"/>
    </location>
</feature>
<dbReference type="InterPro" id="IPR027417">
    <property type="entry name" value="P-loop_NTPase"/>
</dbReference>
<proteinExistence type="inferred from homology"/>
<protein>
    <submittedName>
        <fullName evidence="4">Holliday junction DNA helicase RuvB</fullName>
    </submittedName>
</protein>
<comment type="caution">
    <text evidence="4">The sequence shown here is derived from an EMBL/GenBank/DDBJ whole genome shotgun (WGS) entry which is preliminary data.</text>
</comment>
<dbReference type="InterPro" id="IPR041445">
    <property type="entry name" value="AAA_lid_4"/>
</dbReference>
<dbReference type="SUPFAM" id="SSF52540">
    <property type="entry name" value="P-loop containing nucleoside triphosphate hydrolases"/>
    <property type="match status" value="1"/>
</dbReference>
<dbReference type="Pfam" id="PF17864">
    <property type="entry name" value="AAA_lid_4"/>
    <property type="match status" value="1"/>
</dbReference>
<dbReference type="SMART" id="SM00382">
    <property type="entry name" value="AAA"/>
    <property type="match status" value="1"/>
</dbReference>
<dbReference type="GO" id="GO:0005524">
    <property type="term" value="F:ATP binding"/>
    <property type="evidence" value="ECO:0007669"/>
    <property type="project" value="UniProtKB-KW"/>
</dbReference>
<dbReference type="InterPro" id="IPR004605">
    <property type="entry name" value="DNA_helicase_Holl-junc_RuvB"/>
</dbReference>
<organism evidence="4 5">
    <name type="scientific">Candidatus Colwellbacteria bacterium RIFCSPLOWO2_12_FULL_46_17</name>
    <dbReference type="NCBI Taxonomy" id="1797695"/>
    <lineage>
        <taxon>Bacteria</taxon>
        <taxon>Candidatus Colwelliibacteriota</taxon>
    </lineage>
</organism>
<dbReference type="GO" id="GO:0003677">
    <property type="term" value="F:DNA binding"/>
    <property type="evidence" value="ECO:0007669"/>
    <property type="project" value="InterPro"/>
</dbReference>
<dbReference type="EMBL" id="MHJD01000034">
    <property type="protein sequence ID" value="OGY61957.1"/>
    <property type="molecule type" value="Genomic_DNA"/>
</dbReference>
<dbReference type="HAMAP" id="MF_00016">
    <property type="entry name" value="DNA_HJ_migration_RuvB"/>
    <property type="match status" value="1"/>
</dbReference>
<feature type="domain" description="AAA+ ATPase" evidence="3">
    <location>
        <begin position="49"/>
        <end position="180"/>
    </location>
</feature>
<dbReference type="NCBIfam" id="TIGR00635">
    <property type="entry name" value="ruvB"/>
    <property type="match status" value="1"/>
</dbReference>
<accession>A0A1G1ZDV4</accession>
<gene>
    <name evidence="4" type="ORF">A3G58_00005</name>
</gene>
<reference evidence="4 5" key="1">
    <citation type="journal article" date="2016" name="Nat. Commun.">
        <title>Thousands of microbial genomes shed light on interconnected biogeochemical processes in an aquifer system.</title>
        <authorList>
            <person name="Anantharaman K."/>
            <person name="Brown C.T."/>
            <person name="Hug L.A."/>
            <person name="Sharon I."/>
            <person name="Castelle C.J."/>
            <person name="Probst A.J."/>
            <person name="Thomas B.C."/>
            <person name="Singh A."/>
            <person name="Wilkins M.J."/>
            <person name="Karaoz U."/>
            <person name="Brodie E.L."/>
            <person name="Williams K.H."/>
            <person name="Hubbard S.S."/>
            <person name="Banfield J.F."/>
        </authorList>
    </citation>
    <scope>NUCLEOTIDE SEQUENCE [LARGE SCALE GENOMIC DNA]</scope>
</reference>
<sequence length="231" mass="25973">MADKSKQHNEDQSIDTILRPESWSDYVGQEKVKRNLHIIIEAAKKRNEPIDHLLFYGQPGLGKTTLARLVTREMGASIKVTSGPTIERAGDLAAILSNLEENEILFVDEAHRLNRMIEEILYPAMESRKLHIVIGKGPGARSVTLDLPPFTLIAATTRVNLLSAPLRARFGATFKLDYYEEKDIEEIIKRSAKILGVGIDTEAIEILAKASRFTPRTANRLLKRARDYIEV</sequence>
<dbReference type="AlphaFoldDB" id="A0A1G1ZDV4"/>
<dbReference type="InterPro" id="IPR003593">
    <property type="entry name" value="AAA+_ATPase"/>
</dbReference>
<evidence type="ECO:0000259" key="3">
    <source>
        <dbReference type="SMART" id="SM00382"/>
    </source>
</evidence>
<keyword evidence="1" id="KW-0547">Nucleotide-binding</keyword>
<evidence type="ECO:0000313" key="5">
    <source>
        <dbReference type="Proteomes" id="UP000177801"/>
    </source>
</evidence>
<dbReference type="GO" id="GO:0006310">
    <property type="term" value="P:DNA recombination"/>
    <property type="evidence" value="ECO:0007669"/>
    <property type="project" value="InterPro"/>
</dbReference>
<dbReference type="GO" id="GO:0006281">
    <property type="term" value="P:DNA repair"/>
    <property type="evidence" value="ECO:0007669"/>
    <property type="project" value="InterPro"/>
</dbReference>
<dbReference type="Pfam" id="PF05496">
    <property type="entry name" value="RuvB_N"/>
    <property type="match status" value="1"/>
</dbReference>